<evidence type="ECO:0000313" key="2">
    <source>
        <dbReference type="Proteomes" id="UP001283361"/>
    </source>
</evidence>
<sequence length="69" mass="7550">MSSLCCTSASRKLSAPAWTVQGMCLSAADVNSESLLVWPSWGRLVHYWTPLRCLRAAVVSPAAPKRVKF</sequence>
<comment type="caution">
    <text evidence="1">The sequence shown here is derived from an EMBL/GenBank/DDBJ whole genome shotgun (WGS) entry which is preliminary data.</text>
</comment>
<gene>
    <name evidence="1" type="ORF">RRG08_015629</name>
</gene>
<evidence type="ECO:0000313" key="1">
    <source>
        <dbReference type="EMBL" id="KAK3735436.1"/>
    </source>
</evidence>
<name>A0AAE0Y8V7_9GAST</name>
<reference evidence="1" key="1">
    <citation type="journal article" date="2023" name="G3 (Bethesda)">
        <title>A reference genome for the long-term kleptoplast-retaining sea slug Elysia crispata morphotype clarki.</title>
        <authorList>
            <person name="Eastman K.E."/>
            <person name="Pendleton A.L."/>
            <person name="Shaikh M.A."/>
            <person name="Suttiyut T."/>
            <person name="Ogas R."/>
            <person name="Tomko P."/>
            <person name="Gavelis G."/>
            <person name="Widhalm J.R."/>
            <person name="Wisecaver J.H."/>
        </authorList>
    </citation>
    <scope>NUCLEOTIDE SEQUENCE</scope>
    <source>
        <strain evidence="1">ECLA1</strain>
    </source>
</reference>
<organism evidence="1 2">
    <name type="scientific">Elysia crispata</name>
    <name type="common">lettuce slug</name>
    <dbReference type="NCBI Taxonomy" id="231223"/>
    <lineage>
        <taxon>Eukaryota</taxon>
        <taxon>Metazoa</taxon>
        <taxon>Spiralia</taxon>
        <taxon>Lophotrochozoa</taxon>
        <taxon>Mollusca</taxon>
        <taxon>Gastropoda</taxon>
        <taxon>Heterobranchia</taxon>
        <taxon>Euthyneura</taxon>
        <taxon>Panpulmonata</taxon>
        <taxon>Sacoglossa</taxon>
        <taxon>Placobranchoidea</taxon>
        <taxon>Plakobranchidae</taxon>
        <taxon>Elysia</taxon>
    </lineage>
</organism>
<protein>
    <submittedName>
        <fullName evidence="1">Uncharacterized protein</fullName>
    </submittedName>
</protein>
<dbReference type="EMBL" id="JAWDGP010006789">
    <property type="protein sequence ID" value="KAK3735436.1"/>
    <property type="molecule type" value="Genomic_DNA"/>
</dbReference>
<proteinExistence type="predicted"/>
<dbReference type="AlphaFoldDB" id="A0AAE0Y8V7"/>
<accession>A0AAE0Y8V7</accession>
<keyword evidence="2" id="KW-1185">Reference proteome</keyword>
<dbReference type="Proteomes" id="UP001283361">
    <property type="component" value="Unassembled WGS sequence"/>
</dbReference>